<sequence>MRIALTVLLLAWPIAAAEEKISIRTSRQGDLREVAVDMLLPVPLQRAWEVMTDFDRMSEFLPNLEESRIVGRQGERLQVRQRGVARYGWLRFGYASVREVSLTPYTTIEIKGSDDHVRQFGSRAMLTEQDGRTKLSYQAYWEPNGWLAGLIGDAAVREQVSLQFSALEREMLRRESQATNKGEAR</sequence>
<proteinExistence type="inferred from homology"/>
<comment type="caution">
    <text evidence="3">The sequence shown here is derived from an EMBL/GenBank/DDBJ whole genome shotgun (WGS) entry which is preliminary data.</text>
</comment>
<dbReference type="Proteomes" id="UP001595791">
    <property type="component" value="Unassembled WGS sequence"/>
</dbReference>
<organism evidence="3 4">
    <name type="scientific">Chitinimonas lacunae</name>
    <dbReference type="NCBI Taxonomy" id="1963018"/>
    <lineage>
        <taxon>Bacteria</taxon>
        <taxon>Pseudomonadati</taxon>
        <taxon>Pseudomonadota</taxon>
        <taxon>Betaproteobacteria</taxon>
        <taxon>Neisseriales</taxon>
        <taxon>Chitinibacteraceae</taxon>
        <taxon>Chitinimonas</taxon>
    </lineage>
</organism>
<protein>
    <submittedName>
        <fullName evidence="3">SRPBCC family protein</fullName>
    </submittedName>
</protein>
<keyword evidence="4" id="KW-1185">Reference proteome</keyword>
<dbReference type="InterPro" id="IPR005031">
    <property type="entry name" value="COQ10_START"/>
</dbReference>
<dbReference type="RefSeq" id="WP_378159842.1">
    <property type="nucleotide sequence ID" value="NZ_JBHSBU010000001.1"/>
</dbReference>
<reference evidence="4" key="1">
    <citation type="journal article" date="2019" name="Int. J. Syst. Evol. Microbiol.">
        <title>The Global Catalogue of Microorganisms (GCM) 10K type strain sequencing project: providing services to taxonomists for standard genome sequencing and annotation.</title>
        <authorList>
            <consortium name="The Broad Institute Genomics Platform"/>
            <consortium name="The Broad Institute Genome Sequencing Center for Infectious Disease"/>
            <person name="Wu L."/>
            <person name="Ma J."/>
        </authorList>
    </citation>
    <scope>NUCLEOTIDE SEQUENCE [LARGE SCALE GENOMIC DNA]</scope>
    <source>
        <strain evidence="4">LMG 29894</strain>
    </source>
</reference>
<evidence type="ECO:0000259" key="2">
    <source>
        <dbReference type="Pfam" id="PF03364"/>
    </source>
</evidence>
<feature type="domain" description="Coenzyme Q-binding protein COQ10 START" evidence="2">
    <location>
        <begin position="40"/>
        <end position="149"/>
    </location>
</feature>
<accession>A0ABV8ML96</accession>
<dbReference type="EMBL" id="JBHSBU010000001">
    <property type="protein sequence ID" value="MFC4157811.1"/>
    <property type="molecule type" value="Genomic_DNA"/>
</dbReference>
<comment type="similarity">
    <text evidence="1">Belongs to the ribosome association toxin RatA family.</text>
</comment>
<evidence type="ECO:0000313" key="3">
    <source>
        <dbReference type="EMBL" id="MFC4157811.1"/>
    </source>
</evidence>
<dbReference type="SUPFAM" id="SSF55961">
    <property type="entry name" value="Bet v1-like"/>
    <property type="match status" value="1"/>
</dbReference>
<evidence type="ECO:0000313" key="4">
    <source>
        <dbReference type="Proteomes" id="UP001595791"/>
    </source>
</evidence>
<dbReference type="Gene3D" id="3.30.530.20">
    <property type="match status" value="1"/>
</dbReference>
<dbReference type="Pfam" id="PF03364">
    <property type="entry name" value="Polyketide_cyc"/>
    <property type="match status" value="1"/>
</dbReference>
<gene>
    <name evidence="3" type="ORF">ACFOW7_00435</name>
</gene>
<name>A0ABV8ML96_9NEIS</name>
<dbReference type="InterPro" id="IPR023393">
    <property type="entry name" value="START-like_dom_sf"/>
</dbReference>
<evidence type="ECO:0000256" key="1">
    <source>
        <dbReference type="ARBA" id="ARBA00008918"/>
    </source>
</evidence>